<dbReference type="PANTHER" id="PTHR13119:SF12">
    <property type="entry name" value="PROTEIN SUPPRESSOR OF SABLE"/>
    <property type="match status" value="1"/>
</dbReference>
<dbReference type="Proteomes" id="UP001419268">
    <property type="component" value="Unassembled WGS sequence"/>
</dbReference>
<dbReference type="PANTHER" id="PTHR13119">
    <property type="entry name" value="ZINC FINGER CCCH DOMAIN-CONTAINING PROTEI"/>
    <property type="match status" value="1"/>
</dbReference>
<evidence type="ECO:0000256" key="2">
    <source>
        <dbReference type="SAM" id="MobiDB-lite"/>
    </source>
</evidence>
<dbReference type="EMBL" id="JBBNAG010000008">
    <property type="protein sequence ID" value="KAK9111727.1"/>
    <property type="molecule type" value="Genomic_DNA"/>
</dbReference>
<dbReference type="AlphaFoldDB" id="A0AAP0NL55"/>
<feature type="region of interest" description="Disordered" evidence="2">
    <location>
        <begin position="536"/>
        <end position="574"/>
    </location>
</feature>
<gene>
    <name evidence="3" type="ORF">Scep_019246</name>
</gene>
<evidence type="ECO:0000256" key="1">
    <source>
        <dbReference type="ARBA" id="ARBA00022737"/>
    </source>
</evidence>
<protein>
    <submittedName>
        <fullName evidence="3">Uncharacterized protein</fullName>
    </submittedName>
</protein>
<accession>A0AAP0NL55</accession>
<keyword evidence="4" id="KW-1185">Reference proteome</keyword>
<feature type="region of interest" description="Disordered" evidence="2">
    <location>
        <begin position="659"/>
        <end position="683"/>
    </location>
</feature>
<dbReference type="GO" id="GO:0005634">
    <property type="term" value="C:nucleus"/>
    <property type="evidence" value="ECO:0007669"/>
    <property type="project" value="TreeGrafter"/>
</dbReference>
<dbReference type="InterPro" id="IPR045124">
    <property type="entry name" value="Su(sable)-like"/>
</dbReference>
<feature type="region of interest" description="Disordered" evidence="2">
    <location>
        <begin position="416"/>
        <end position="442"/>
    </location>
</feature>
<evidence type="ECO:0000313" key="4">
    <source>
        <dbReference type="Proteomes" id="UP001419268"/>
    </source>
</evidence>
<feature type="compositionally biased region" description="Polar residues" evidence="2">
    <location>
        <begin position="425"/>
        <end position="437"/>
    </location>
</feature>
<dbReference type="GO" id="GO:0045892">
    <property type="term" value="P:negative regulation of DNA-templated transcription"/>
    <property type="evidence" value="ECO:0007669"/>
    <property type="project" value="InterPro"/>
</dbReference>
<keyword evidence="1" id="KW-0677">Repeat</keyword>
<organism evidence="3 4">
    <name type="scientific">Stephania cephalantha</name>
    <dbReference type="NCBI Taxonomy" id="152367"/>
    <lineage>
        <taxon>Eukaryota</taxon>
        <taxon>Viridiplantae</taxon>
        <taxon>Streptophyta</taxon>
        <taxon>Embryophyta</taxon>
        <taxon>Tracheophyta</taxon>
        <taxon>Spermatophyta</taxon>
        <taxon>Magnoliopsida</taxon>
        <taxon>Ranunculales</taxon>
        <taxon>Menispermaceae</taxon>
        <taxon>Menispermoideae</taxon>
        <taxon>Cissampelideae</taxon>
        <taxon>Stephania</taxon>
    </lineage>
</organism>
<comment type="caution">
    <text evidence="3">The sequence shown here is derived from an EMBL/GenBank/DDBJ whole genome shotgun (WGS) entry which is preliminary data.</text>
</comment>
<feature type="region of interest" description="Disordered" evidence="2">
    <location>
        <begin position="292"/>
        <end position="333"/>
    </location>
</feature>
<name>A0AAP0NL55_9MAGN</name>
<reference evidence="3 4" key="1">
    <citation type="submission" date="2024-01" db="EMBL/GenBank/DDBJ databases">
        <title>Genome assemblies of Stephania.</title>
        <authorList>
            <person name="Yang L."/>
        </authorList>
    </citation>
    <scope>NUCLEOTIDE SEQUENCE [LARGE SCALE GENOMIC DNA]</scope>
    <source>
        <strain evidence="3">JXDWG</strain>
        <tissue evidence="3">Leaf</tissue>
    </source>
</reference>
<feature type="compositionally biased region" description="Basic and acidic residues" evidence="2">
    <location>
        <begin position="544"/>
        <end position="553"/>
    </location>
</feature>
<evidence type="ECO:0000313" key="3">
    <source>
        <dbReference type="EMBL" id="KAK9111727.1"/>
    </source>
</evidence>
<sequence>MESVGIETPTPVRIKEVDIAFPPYCRSPLKSKTFEIFVRILSFYDDKSHSNANLRIISENPITDDQCKEPEVMTREVLQDSNLLAENAMEFSDIQIQNEALNSSEILHELEHMVDIEENGEQLDPLTEEKYLTIVNELENTVMTELDQGAQALMGDKVDSSKDMNSCSEMNLGDNMEHERCQIDTITFVDSSLIPLDDKETEEEEILEGGVSIQLDESFLKDPLPLEERNVDGTMIKLERQQMEIDLLVNRSSIPLDYQDTEEGEILDAASVPYLVETVDSLSNFTEEQAKLGEGGGMEEKSNTTRSSKTLNIKEPSCGADGKEVNGSNGSSNFLLNDPIASSPSKELKVAMENPENMSTELRERKKRAEKNRQLGVKRFKLQPITKPKPVRYCDHYMHGRCQKIISVESSNLVSISGQKEPEPSSLQNNTSLQTPKTVKETSAKMPVVDVALKTKKQTAKGTNVIGKRQLNSSRPSLQIVKKIRETTSSTPSSIDNLIHRYQSKYVTNSGLRQPPTEAPKGISFLSFGKPLFNDTNKQVHRSSSSERDKISEMHNGNNQNESAKFEKSNETPCKTPASPFLPFCQSPKHATAEKIHNSNVPPWKTPVSLLSFCASSSARLESQKKSTLSASSVQKALLSTMAFASKYQVEMVGKSTQTSISNDLNNGAEVGNSPSSERIRKGSMTASKILKEFLFDASDNQKA</sequence>
<dbReference type="GO" id="GO:0003723">
    <property type="term" value="F:RNA binding"/>
    <property type="evidence" value="ECO:0007669"/>
    <property type="project" value="InterPro"/>
</dbReference>
<proteinExistence type="predicted"/>